<organism evidence="2 3">
    <name type="scientific">Micromonospora inaquosa</name>
    <dbReference type="NCBI Taxonomy" id="2203716"/>
    <lineage>
        <taxon>Bacteria</taxon>
        <taxon>Bacillati</taxon>
        <taxon>Actinomycetota</taxon>
        <taxon>Actinomycetes</taxon>
        <taxon>Micromonosporales</taxon>
        <taxon>Micromonosporaceae</taxon>
        <taxon>Micromonospora</taxon>
    </lineage>
</organism>
<gene>
    <name evidence="2" type="ORF">DLJ59_04095</name>
</gene>
<dbReference type="AlphaFoldDB" id="A0A3N9X160"/>
<protein>
    <recommendedName>
        <fullName evidence="4">XRE family transcriptional regulator</fullName>
    </recommendedName>
</protein>
<accession>A0A3N9X160</accession>
<name>A0A3N9X160_9ACTN</name>
<evidence type="ECO:0000313" key="2">
    <source>
        <dbReference type="EMBL" id="RQX06690.1"/>
    </source>
</evidence>
<evidence type="ECO:0000256" key="1">
    <source>
        <dbReference type="SAM" id="MobiDB-lite"/>
    </source>
</evidence>
<comment type="caution">
    <text evidence="2">The sequence shown here is derived from an EMBL/GenBank/DDBJ whole genome shotgun (WGS) entry which is preliminary data.</text>
</comment>
<dbReference type="Proteomes" id="UP000282312">
    <property type="component" value="Unassembled WGS sequence"/>
</dbReference>
<evidence type="ECO:0000313" key="3">
    <source>
        <dbReference type="Proteomes" id="UP000282312"/>
    </source>
</evidence>
<dbReference type="InterPro" id="IPR011990">
    <property type="entry name" value="TPR-like_helical_dom_sf"/>
</dbReference>
<dbReference type="EMBL" id="QGSZ01000130">
    <property type="protein sequence ID" value="RQX06690.1"/>
    <property type="molecule type" value="Genomic_DNA"/>
</dbReference>
<evidence type="ECO:0008006" key="4">
    <source>
        <dbReference type="Google" id="ProtNLM"/>
    </source>
</evidence>
<dbReference type="Gene3D" id="1.25.40.10">
    <property type="entry name" value="Tetratricopeptide repeat domain"/>
    <property type="match status" value="1"/>
</dbReference>
<keyword evidence="3" id="KW-1185">Reference proteome</keyword>
<proteinExistence type="predicted"/>
<feature type="region of interest" description="Disordered" evidence="1">
    <location>
        <begin position="82"/>
        <end position="124"/>
    </location>
</feature>
<dbReference type="OrthoDB" id="3215106at2"/>
<reference evidence="2 3" key="1">
    <citation type="submission" date="2018-05" db="EMBL/GenBank/DDBJ databases">
        <title>Micromonospora from Atacama Desert.</title>
        <authorList>
            <person name="Carro L."/>
            <person name="Goodfellow M."/>
            <person name="Klenk H.-P."/>
        </authorList>
    </citation>
    <scope>NUCLEOTIDE SEQUENCE [LARGE SCALE GENOMIC DNA]</scope>
    <source>
        <strain evidence="2 3">LB39</strain>
    </source>
</reference>
<sequence>MSEQRLTLLAVLIDRDERTHSEIVARFERCARDNDEDATLSVRTLRRWIAGDVQTAPRPSQRRMARLFWGYPMADLLSPAPTGPLPALPTSGAVTAAPVGPTSPTPQAEPLTPTDEPGRSSDPLERQVAMATRRAARFATFAEIDNVGPEAIAQLRDDVVHLANAYIHDPLASIMSDLLTEQEAVFQLLEGRQKPALSRDLYLLAGVVSGLIAKASQDLGRFHEAMTHARTLYVCADNADHQGLRAWARGLQGLIAYWAGRPQEAVRYAQSGAEFAANVSGSVASWLPALEARAWAVMNSPDEASHALGRAVDQRAVHRPDDLDAIGGLLAFPQAKQSYYAAGTYVCLDGEHDRAQSEALSALDLFEHGRPEDRSFSDEAGARAELALARVNAGHVDGAQQALAPVLALEPDRRIGGILTSATRVHQALRSRHHANSPVARHLREEIEAFCRVPAAALPA</sequence>